<evidence type="ECO:0000313" key="1">
    <source>
        <dbReference type="EMBL" id="MPM73822.1"/>
    </source>
</evidence>
<name>A0A645CA84_9ZZZZ</name>
<comment type="caution">
    <text evidence="1">The sequence shown here is derived from an EMBL/GenBank/DDBJ whole genome shotgun (WGS) entry which is preliminary data.</text>
</comment>
<dbReference type="AlphaFoldDB" id="A0A645CA84"/>
<dbReference type="InterPro" id="IPR023296">
    <property type="entry name" value="Glyco_hydro_beta-prop_sf"/>
</dbReference>
<dbReference type="EMBL" id="VSSQ01025590">
    <property type="protein sequence ID" value="MPM73822.1"/>
    <property type="molecule type" value="Genomic_DNA"/>
</dbReference>
<dbReference type="SUPFAM" id="SSF75005">
    <property type="entry name" value="Arabinanase/levansucrase/invertase"/>
    <property type="match status" value="1"/>
</dbReference>
<reference evidence="1" key="1">
    <citation type="submission" date="2019-08" db="EMBL/GenBank/DDBJ databases">
        <authorList>
            <person name="Kucharzyk K."/>
            <person name="Murdoch R.W."/>
            <person name="Higgins S."/>
            <person name="Loffler F."/>
        </authorList>
    </citation>
    <scope>NUCLEOTIDE SEQUENCE</scope>
</reference>
<gene>
    <name evidence="1" type="ORF">SDC9_120807</name>
</gene>
<protein>
    <recommendedName>
        <fullName evidence="2">Glycosyl hydrolase family 32 N-terminal domain-containing protein</fullName>
    </recommendedName>
</protein>
<sequence length="341" mass="38658">MQHNFSPFLDKNPKVRSDQKYKALGGTIKDKIGLIPYASPDGIHWKKMHNKGVITKGKFDSQNVAFWSESEKCYVCYFRTLNDGYRSVSHTTSNDFINWSEPQAMTFGDAPMEHLYTQQTSPYFRAPHIYVAIGGRFMPGRQVLTEEQAKKLNVNPGYFKDCSDAFFMTSRGGNVYDRTFMEAFIRPGIGLDNWVSRSNYPALNVVQTTPTEMSIYVNQDYAQPSAHLHRYSLRLDGFTSLSAPYKGGEVLSKAFTFSGKELEINYSTSAVGELKFEIQDDNGKAIPGYTMDDSDTIIGDEISKIVTWKGNKDVKPLASKAVRLRIYMKDADLYSIKFNQD</sequence>
<accession>A0A645CA84</accession>
<proteinExistence type="predicted"/>
<organism evidence="1">
    <name type="scientific">bioreactor metagenome</name>
    <dbReference type="NCBI Taxonomy" id="1076179"/>
    <lineage>
        <taxon>unclassified sequences</taxon>
        <taxon>metagenomes</taxon>
        <taxon>ecological metagenomes</taxon>
    </lineage>
</organism>
<evidence type="ECO:0008006" key="2">
    <source>
        <dbReference type="Google" id="ProtNLM"/>
    </source>
</evidence>